<comment type="caution">
    <text evidence="2">The sequence shown here is derived from an EMBL/GenBank/DDBJ whole genome shotgun (WGS) entry which is preliminary data.</text>
</comment>
<accession>A0A8H8D7E8</accession>
<evidence type="ECO:0000313" key="3">
    <source>
        <dbReference type="Proteomes" id="UP000670092"/>
    </source>
</evidence>
<sequence length="69" mass="7747">MPLLHLSTTRFFSNANKNNCEAPRKVGMGTKKQKTEGQRKKQNWEGGIRNSINGSRARPPPKIVFPLSP</sequence>
<feature type="compositionally biased region" description="Pro residues" evidence="1">
    <location>
        <begin position="58"/>
        <end position="69"/>
    </location>
</feature>
<feature type="compositionally biased region" description="Basic and acidic residues" evidence="1">
    <location>
        <begin position="33"/>
        <end position="43"/>
    </location>
</feature>
<dbReference type="AlphaFoldDB" id="A0A8H8D7E8"/>
<organism evidence="2 3">
    <name type="scientific">Ajellomyces capsulatus</name>
    <name type="common">Darling's disease fungus</name>
    <name type="synonym">Histoplasma capsulatum</name>
    <dbReference type="NCBI Taxonomy" id="5037"/>
    <lineage>
        <taxon>Eukaryota</taxon>
        <taxon>Fungi</taxon>
        <taxon>Dikarya</taxon>
        <taxon>Ascomycota</taxon>
        <taxon>Pezizomycotina</taxon>
        <taxon>Eurotiomycetes</taxon>
        <taxon>Eurotiomycetidae</taxon>
        <taxon>Onygenales</taxon>
        <taxon>Ajellomycetaceae</taxon>
        <taxon>Histoplasma</taxon>
    </lineage>
</organism>
<dbReference type="Proteomes" id="UP000670092">
    <property type="component" value="Unassembled WGS sequence"/>
</dbReference>
<evidence type="ECO:0000256" key="1">
    <source>
        <dbReference type="SAM" id="MobiDB-lite"/>
    </source>
</evidence>
<dbReference type="EMBL" id="JAEVHI010000001">
    <property type="protein sequence ID" value="KAG5303557.1"/>
    <property type="molecule type" value="Genomic_DNA"/>
</dbReference>
<proteinExistence type="predicted"/>
<gene>
    <name evidence="2" type="ORF">I7I52_01587</name>
</gene>
<protein>
    <submittedName>
        <fullName evidence="2">Uncharacterized protein</fullName>
    </submittedName>
</protein>
<feature type="region of interest" description="Disordered" evidence="1">
    <location>
        <begin position="16"/>
        <end position="69"/>
    </location>
</feature>
<reference evidence="2 3" key="1">
    <citation type="submission" date="2021-01" db="EMBL/GenBank/DDBJ databases">
        <title>Chromosome-level genome assembly of a human fungal pathogen reveals clustering of transcriptionally co-regulated genes.</title>
        <authorList>
            <person name="Voorhies M."/>
            <person name="Cohen S."/>
            <person name="Shea T.P."/>
            <person name="Petrus S."/>
            <person name="Munoz J.F."/>
            <person name="Poplawski S."/>
            <person name="Goldman W.E."/>
            <person name="Michael T."/>
            <person name="Cuomo C.A."/>
            <person name="Sil A."/>
            <person name="Beyhan S."/>
        </authorList>
    </citation>
    <scope>NUCLEOTIDE SEQUENCE [LARGE SCALE GENOMIC DNA]</scope>
    <source>
        <strain evidence="2 3">G184AR</strain>
    </source>
</reference>
<evidence type="ECO:0000313" key="2">
    <source>
        <dbReference type="EMBL" id="KAG5303557.1"/>
    </source>
</evidence>
<dbReference type="VEuPathDB" id="FungiDB:I7I52_01587"/>
<name>A0A8H8D7E8_AJECA</name>